<evidence type="ECO:0000313" key="3">
    <source>
        <dbReference type="Proteomes" id="UP000053676"/>
    </source>
</evidence>
<evidence type="ECO:0008006" key="4">
    <source>
        <dbReference type="Google" id="ProtNLM"/>
    </source>
</evidence>
<feature type="signal peptide" evidence="1">
    <location>
        <begin position="1"/>
        <end position="17"/>
    </location>
</feature>
<name>W2TXZ4_NECAM</name>
<protein>
    <recommendedName>
        <fullName evidence="4">Secreted protein</fullName>
    </recommendedName>
</protein>
<evidence type="ECO:0000256" key="1">
    <source>
        <dbReference type="SAM" id="SignalP"/>
    </source>
</evidence>
<keyword evidence="1" id="KW-0732">Signal</keyword>
<evidence type="ECO:0000313" key="2">
    <source>
        <dbReference type="EMBL" id="ETN86935.1"/>
    </source>
</evidence>
<feature type="chain" id="PRO_5004826849" description="Secreted protein" evidence="1">
    <location>
        <begin position="18"/>
        <end position="88"/>
    </location>
</feature>
<proteinExistence type="predicted"/>
<dbReference type="EMBL" id="KI657472">
    <property type="protein sequence ID" value="ETN86935.1"/>
    <property type="molecule type" value="Genomic_DNA"/>
</dbReference>
<accession>W2TXZ4</accession>
<keyword evidence="3" id="KW-1185">Reference proteome</keyword>
<dbReference type="Proteomes" id="UP000053676">
    <property type="component" value="Unassembled WGS sequence"/>
</dbReference>
<organism evidence="2 3">
    <name type="scientific">Necator americanus</name>
    <name type="common">Human hookworm</name>
    <dbReference type="NCBI Taxonomy" id="51031"/>
    <lineage>
        <taxon>Eukaryota</taxon>
        <taxon>Metazoa</taxon>
        <taxon>Ecdysozoa</taxon>
        <taxon>Nematoda</taxon>
        <taxon>Chromadorea</taxon>
        <taxon>Rhabditida</taxon>
        <taxon>Rhabditina</taxon>
        <taxon>Rhabditomorpha</taxon>
        <taxon>Strongyloidea</taxon>
        <taxon>Ancylostomatidae</taxon>
        <taxon>Bunostominae</taxon>
        <taxon>Necator</taxon>
    </lineage>
</organism>
<dbReference type="AlphaFoldDB" id="W2TXZ4"/>
<reference evidence="3" key="1">
    <citation type="journal article" date="2014" name="Nat. Genet.">
        <title>Genome of the human hookworm Necator americanus.</title>
        <authorList>
            <person name="Tang Y.T."/>
            <person name="Gao X."/>
            <person name="Rosa B.A."/>
            <person name="Abubucker S."/>
            <person name="Hallsworth-Pepin K."/>
            <person name="Martin J."/>
            <person name="Tyagi R."/>
            <person name="Heizer E."/>
            <person name="Zhang X."/>
            <person name="Bhonagiri-Palsikar V."/>
            <person name="Minx P."/>
            <person name="Warren W.C."/>
            <person name="Wang Q."/>
            <person name="Zhan B."/>
            <person name="Hotez P.J."/>
            <person name="Sternberg P.W."/>
            <person name="Dougall A."/>
            <person name="Gaze S.T."/>
            <person name="Mulvenna J."/>
            <person name="Sotillo J."/>
            <person name="Ranganathan S."/>
            <person name="Rabelo E.M."/>
            <person name="Wilson R.K."/>
            <person name="Felgner P.L."/>
            <person name="Bethony J."/>
            <person name="Hawdon J.M."/>
            <person name="Gasser R.B."/>
            <person name="Loukas A."/>
            <person name="Mitreva M."/>
        </authorList>
    </citation>
    <scope>NUCLEOTIDE SEQUENCE [LARGE SCALE GENOMIC DNA]</scope>
</reference>
<gene>
    <name evidence="2" type="ORF">NECAME_05781</name>
</gene>
<sequence>MLELALLIMSFCFRVCCIQIYQFLQHFQKGSVYTNTRKCVLPSNSHDLYAFPVIVPDKEIRNTCSYRKLLAGFSDIKLFKKVTMITIP</sequence>
<dbReference type="KEGG" id="nai:NECAME_05781"/>